<protein>
    <submittedName>
        <fullName evidence="2">Uncharacterized protein</fullName>
    </submittedName>
</protein>
<name>A0A453HG28_AEGTS</name>
<reference evidence="2" key="5">
    <citation type="journal article" date="2021" name="G3 (Bethesda)">
        <title>Aegilops tauschii genome assembly Aet v5.0 features greater sequence contiguity and improved annotation.</title>
        <authorList>
            <person name="Wang L."/>
            <person name="Zhu T."/>
            <person name="Rodriguez J.C."/>
            <person name="Deal K.R."/>
            <person name="Dubcovsky J."/>
            <person name="McGuire P.E."/>
            <person name="Lux T."/>
            <person name="Spannagl M."/>
            <person name="Mayer K.F.X."/>
            <person name="Baldrich P."/>
            <person name="Meyers B.C."/>
            <person name="Huo N."/>
            <person name="Gu Y.Q."/>
            <person name="Zhou H."/>
            <person name="Devos K.M."/>
            <person name="Bennetzen J.L."/>
            <person name="Unver T."/>
            <person name="Budak H."/>
            <person name="Gulick P.J."/>
            <person name="Galiba G."/>
            <person name="Kalapos B."/>
            <person name="Nelson D.R."/>
            <person name="Li P."/>
            <person name="You F.M."/>
            <person name="Luo M.C."/>
            <person name="Dvorak J."/>
        </authorList>
    </citation>
    <scope>NUCLEOTIDE SEQUENCE [LARGE SCALE GENOMIC DNA]</scope>
    <source>
        <strain evidence="2">cv. AL8/78</strain>
    </source>
</reference>
<reference evidence="3" key="1">
    <citation type="journal article" date="2014" name="Science">
        <title>Ancient hybridizations among the ancestral genomes of bread wheat.</title>
        <authorList>
            <consortium name="International Wheat Genome Sequencing Consortium,"/>
            <person name="Marcussen T."/>
            <person name="Sandve S.R."/>
            <person name="Heier L."/>
            <person name="Spannagl M."/>
            <person name="Pfeifer M."/>
            <person name="Jakobsen K.S."/>
            <person name="Wulff B.B."/>
            <person name="Steuernagel B."/>
            <person name="Mayer K.F."/>
            <person name="Olsen O.A."/>
        </authorList>
    </citation>
    <scope>NUCLEOTIDE SEQUENCE [LARGE SCALE GENOMIC DNA]</scope>
    <source>
        <strain evidence="3">cv. AL8/78</strain>
    </source>
</reference>
<keyword evidence="3" id="KW-1185">Reference proteome</keyword>
<feature type="compositionally biased region" description="Pro residues" evidence="1">
    <location>
        <begin position="86"/>
        <end position="97"/>
    </location>
</feature>
<feature type="compositionally biased region" description="Basic residues" evidence="1">
    <location>
        <begin position="145"/>
        <end position="155"/>
    </location>
</feature>
<sequence>CFEPFDQNQIRRPHRWSTQISRLSRTAFRYCFGIPKLPLSTSSLPLFQSDQTNILPVGPHQPQRRAEPRRQRWPAAPASATLLHRPPQPPPSSPARPPLRHDLPRFPPTTSTATAHPLPWIGSGDLKAPGRPPSHAPAGGGPRLTRPRRPRRHRPSPATTPPGPAPKTEPRRFGITSAPGRRSLSRTPCTKGLVLILEKNRAFCSTILLSHEI</sequence>
<reference evidence="2" key="4">
    <citation type="submission" date="2019-03" db="UniProtKB">
        <authorList>
            <consortium name="EnsemblPlants"/>
        </authorList>
    </citation>
    <scope>IDENTIFICATION</scope>
</reference>
<proteinExistence type="predicted"/>
<accession>A0A453HG28</accession>
<dbReference type="EnsemblPlants" id="AET4Gv20174300.20">
    <property type="protein sequence ID" value="AET4Gv20174300.20"/>
    <property type="gene ID" value="AET4Gv20174300"/>
</dbReference>
<dbReference type="Proteomes" id="UP000015105">
    <property type="component" value="Chromosome 4D"/>
</dbReference>
<reference evidence="2" key="3">
    <citation type="journal article" date="2017" name="Nature">
        <title>Genome sequence of the progenitor of the wheat D genome Aegilops tauschii.</title>
        <authorList>
            <person name="Luo M.C."/>
            <person name="Gu Y.Q."/>
            <person name="Puiu D."/>
            <person name="Wang H."/>
            <person name="Twardziok S.O."/>
            <person name="Deal K.R."/>
            <person name="Huo N."/>
            <person name="Zhu T."/>
            <person name="Wang L."/>
            <person name="Wang Y."/>
            <person name="McGuire P.E."/>
            <person name="Liu S."/>
            <person name="Long H."/>
            <person name="Ramasamy R.K."/>
            <person name="Rodriguez J.C."/>
            <person name="Van S.L."/>
            <person name="Yuan L."/>
            <person name="Wang Z."/>
            <person name="Xia Z."/>
            <person name="Xiao L."/>
            <person name="Anderson O.D."/>
            <person name="Ouyang S."/>
            <person name="Liang Y."/>
            <person name="Zimin A.V."/>
            <person name="Pertea G."/>
            <person name="Qi P."/>
            <person name="Bennetzen J.L."/>
            <person name="Dai X."/>
            <person name="Dawson M.W."/>
            <person name="Muller H.G."/>
            <person name="Kugler K."/>
            <person name="Rivarola-Duarte L."/>
            <person name="Spannagl M."/>
            <person name="Mayer K.F.X."/>
            <person name="Lu F.H."/>
            <person name="Bevan M.W."/>
            <person name="Leroy P."/>
            <person name="Li P."/>
            <person name="You F.M."/>
            <person name="Sun Q."/>
            <person name="Liu Z."/>
            <person name="Lyons E."/>
            <person name="Wicker T."/>
            <person name="Salzberg S.L."/>
            <person name="Devos K.M."/>
            <person name="Dvorak J."/>
        </authorList>
    </citation>
    <scope>NUCLEOTIDE SEQUENCE [LARGE SCALE GENOMIC DNA]</scope>
    <source>
        <strain evidence="2">cv. AL8/78</strain>
    </source>
</reference>
<feature type="region of interest" description="Disordered" evidence="1">
    <location>
        <begin position="51"/>
        <end position="186"/>
    </location>
</feature>
<dbReference type="AlphaFoldDB" id="A0A453HG28"/>
<evidence type="ECO:0000313" key="3">
    <source>
        <dbReference type="Proteomes" id="UP000015105"/>
    </source>
</evidence>
<organism evidence="2 3">
    <name type="scientific">Aegilops tauschii subsp. strangulata</name>
    <name type="common">Goatgrass</name>
    <dbReference type="NCBI Taxonomy" id="200361"/>
    <lineage>
        <taxon>Eukaryota</taxon>
        <taxon>Viridiplantae</taxon>
        <taxon>Streptophyta</taxon>
        <taxon>Embryophyta</taxon>
        <taxon>Tracheophyta</taxon>
        <taxon>Spermatophyta</taxon>
        <taxon>Magnoliopsida</taxon>
        <taxon>Liliopsida</taxon>
        <taxon>Poales</taxon>
        <taxon>Poaceae</taxon>
        <taxon>BOP clade</taxon>
        <taxon>Pooideae</taxon>
        <taxon>Triticodae</taxon>
        <taxon>Triticeae</taxon>
        <taxon>Triticinae</taxon>
        <taxon>Aegilops</taxon>
    </lineage>
</organism>
<dbReference type="Gramene" id="AET4Gv20174300.20">
    <property type="protein sequence ID" value="AET4Gv20174300.20"/>
    <property type="gene ID" value="AET4Gv20174300"/>
</dbReference>
<evidence type="ECO:0000256" key="1">
    <source>
        <dbReference type="SAM" id="MobiDB-lite"/>
    </source>
</evidence>
<reference evidence="3" key="2">
    <citation type="journal article" date="2017" name="Nat. Plants">
        <title>The Aegilops tauschii genome reveals multiple impacts of transposons.</title>
        <authorList>
            <person name="Zhao G."/>
            <person name="Zou C."/>
            <person name="Li K."/>
            <person name="Wang K."/>
            <person name="Li T."/>
            <person name="Gao L."/>
            <person name="Zhang X."/>
            <person name="Wang H."/>
            <person name="Yang Z."/>
            <person name="Liu X."/>
            <person name="Jiang W."/>
            <person name="Mao L."/>
            <person name="Kong X."/>
            <person name="Jiao Y."/>
            <person name="Jia J."/>
        </authorList>
    </citation>
    <scope>NUCLEOTIDE SEQUENCE [LARGE SCALE GENOMIC DNA]</scope>
    <source>
        <strain evidence="3">cv. AL8/78</strain>
    </source>
</reference>
<evidence type="ECO:0000313" key="2">
    <source>
        <dbReference type="EnsemblPlants" id="AET4Gv20174300.20"/>
    </source>
</evidence>
<feature type="compositionally biased region" description="Pro residues" evidence="1">
    <location>
        <begin position="158"/>
        <end position="167"/>
    </location>
</feature>